<gene>
    <name evidence="2" type="ORF">HNQ51_000280</name>
</gene>
<evidence type="ECO:0000313" key="3">
    <source>
        <dbReference type="Proteomes" id="UP000554837"/>
    </source>
</evidence>
<reference evidence="2 3" key="1">
    <citation type="submission" date="2020-08" db="EMBL/GenBank/DDBJ databases">
        <title>Genomic Encyclopedia of Type Strains, Phase IV (KMG-IV): sequencing the most valuable type-strain genomes for metagenomic binning, comparative biology and taxonomic classification.</title>
        <authorList>
            <person name="Goeker M."/>
        </authorList>
    </citation>
    <scope>NUCLEOTIDE SEQUENCE [LARGE SCALE GENOMIC DNA]</scope>
    <source>
        <strain evidence="2 3">DSM 23958</strain>
    </source>
</reference>
<dbReference type="RefSeq" id="WP_138857924.1">
    <property type="nucleotide sequence ID" value="NZ_CP040709.1"/>
</dbReference>
<organism evidence="2 3">
    <name type="scientific">Inhella inkyongensis</name>
    <dbReference type="NCBI Taxonomy" id="392593"/>
    <lineage>
        <taxon>Bacteria</taxon>
        <taxon>Pseudomonadati</taxon>
        <taxon>Pseudomonadota</taxon>
        <taxon>Betaproteobacteria</taxon>
        <taxon>Burkholderiales</taxon>
        <taxon>Sphaerotilaceae</taxon>
        <taxon>Inhella</taxon>
    </lineage>
</organism>
<protein>
    <submittedName>
        <fullName evidence="2">Uncharacterized protein</fullName>
    </submittedName>
</protein>
<sequence>MKQILLAAVLALTTQSPLTAHAHGSAKARHGGVVQMAHDLGFELVVAADQAAIYIEDHGKPLPATGFSGKLTVLQAGTSSEAPITVDGERLVAKVQLAKGAKVVASLMRDGKALSVRFTVK</sequence>
<dbReference type="Proteomes" id="UP000554837">
    <property type="component" value="Unassembled WGS sequence"/>
</dbReference>
<evidence type="ECO:0000313" key="2">
    <source>
        <dbReference type="EMBL" id="MBB5202987.1"/>
    </source>
</evidence>
<comment type="caution">
    <text evidence="2">The sequence shown here is derived from an EMBL/GenBank/DDBJ whole genome shotgun (WGS) entry which is preliminary data.</text>
</comment>
<feature type="signal peptide" evidence="1">
    <location>
        <begin position="1"/>
        <end position="22"/>
    </location>
</feature>
<keyword evidence="1" id="KW-0732">Signal</keyword>
<evidence type="ECO:0000256" key="1">
    <source>
        <dbReference type="SAM" id="SignalP"/>
    </source>
</evidence>
<keyword evidence="3" id="KW-1185">Reference proteome</keyword>
<name>A0A840RWC6_9BURK</name>
<dbReference type="EMBL" id="JACHHO010000001">
    <property type="protein sequence ID" value="MBB5202987.1"/>
    <property type="molecule type" value="Genomic_DNA"/>
</dbReference>
<dbReference type="OrthoDB" id="8592387at2"/>
<accession>A0A840RWC6</accession>
<proteinExistence type="predicted"/>
<feature type="chain" id="PRO_5032272424" evidence="1">
    <location>
        <begin position="23"/>
        <end position="121"/>
    </location>
</feature>
<dbReference type="AlphaFoldDB" id="A0A840RWC6"/>